<feature type="domain" description="Probable ATP-binding protein BrxC 4th six-stranded beta-sheet" evidence="4">
    <location>
        <begin position="565"/>
        <end position="730"/>
    </location>
</feature>
<dbReference type="SUPFAM" id="SSF52540">
    <property type="entry name" value="P-loop containing nucleoside triphosphate hydrolases"/>
    <property type="match status" value="1"/>
</dbReference>
<keyword evidence="1" id="KW-0175">Coiled coil</keyword>
<dbReference type="InterPro" id="IPR027417">
    <property type="entry name" value="P-loop_NTPase"/>
</dbReference>
<feature type="coiled-coil region" evidence="1">
    <location>
        <begin position="1107"/>
        <end position="1134"/>
    </location>
</feature>
<reference evidence="5 6" key="1">
    <citation type="submission" date="2016-01" db="EMBL/GenBank/DDBJ databases">
        <title>Draft Genome Sequences of Seven Thermophilic Sporeformers Isolated from Foods.</title>
        <authorList>
            <person name="Berendsen E.M."/>
            <person name="Wells-Bennik M.H."/>
            <person name="Krawcyk A.O."/>
            <person name="De Jong A."/>
            <person name="Holsappel S."/>
            <person name="Eijlander R.T."/>
            <person name="Kuipers O.P."/>
        </authorList>
    </citation>
    <scope>NUCLEOTIDE SEQUENCE [LARGE SCALE GENOMIC DNA]</scope>
    <source>
        <strain evidence="5 6">B4135</strain>
    </source>
</reference>
<dbReference type="Pfam" id="PF25791">
    <property type="entry name" value="WHD_BREX_BrxC"/>
    <property type="match status" value="1"/>
</dbReference>
<dbReference type="OrthoDB" id="3201900at2"/>
<sequence>MIKKTLTIEEMFKKDIHRNINGVIQAGQLDEETIKTELEEFVMTREITENMELFYQNYVRGLHQPTTNIGVWISGFFGSGKSHFLKILSYLLDNKEIGGKKPVEYFYEKTDNQKLLDLMKQCAELPSDAILFNIDSKATTSGNEKEKIVEVFLRVFNEHLGYSNTLWIADIERQLADEGIYEDFKKVFEEIEGKPWIEERSKIRLKRKSFVQALQKFGYDEQTAIELLSGNKTFEISSSEFAKLLAKHCQSKGKDYRLVFFVDEVGQYIGDNAQLMLNLQTVVEDLGNYCKGQVWVCVTSQEKIDAVTNIKDPSYDFSKIQGRFETRINLSSANTDEVIKRRLLEKTDVAKAVLASDYDTKEQTIKNLLAFDRNRSNLRSGYRNREEFIDLYPFVPYQIELLQKVFDKIRKQGEGGAHLSRGERSLIKAFQEVAITLGKESGTRIANFAQFFPTITRFLDTSIISTIRRAEDRVLNHEGLEPFDLDVLKTLYMIKGVDEISATLENVTTLLIDSLDCVKNELERKVKASLDRLERAMLIEQHADHTYSFLSDEEQEVNREIKSERIEESLITEELGKYFYDEIFNHRKYRYLKHYDFDFNRRFDGYTIGQMSNPLTLQVYTEMNPNAAMESTYPGTLIMCLDPQKAKVAEEAMEQAKKIEAYVRRKSSGHLSLSMKKILNEKQEQIHEFEQKAKDALIEACKDATFFILGQERKFQGDPESQLNQAFELLVQNTYHKLSYIEEPVLTNNYQQIIKDWAQNGLQTKIDGKFVNHLAYDEVFRLLEEKTNRHERVTLKQLISHFRNVPFGWSEWDIVGLIAAMLHDGKVKLLYSLTNEAFDHKHPEFMNRLSRSTEREKVIVECQVEIPEKIRRDVARVLRDFFGQVTVGDTYDDVANVIREKITEKFVSPLEKIQERSNQGSSEYPYPGKMEILTLRNAIQNLLDITTPEILVQEFVSREEEMEEWLDKLDELESFYLKTPIERFDEAVDYLKRRKQDIEVASMDQEIVILKQKMVNILTMDRPYSEIRYLPQLIENLEQKLHSLVDQERIATLAQIEDIIKQIQQIHYISGHIDGVDPLIDQAIEHLNRLKQQSEITDSIATLFAFARQAQQIYQNLREKVEKKKRDYQKADVIYEDSTTKQTKVLEINDLLLLSGIDEALTLSSVQEIERFIEKLKRNLIDLSREFNIVIKRTQRGESRE</sequence>
<dbReference type="Pfam" id="PF25796">
    <property type="entry name" value="BREX_BrxC_4th"/>
    <property type="match status" value="1"/>
</dbReference>
<proteinExistence type="predicted"/>
<dbReference type="PATRIC" id="fig|301148.3.peg.2082"/>
<dbReference type="STRING" id="301148.B4135_0437"/>
<evidence type="ECO:0000259" key="4">
    <source>
        <dbReference type="Pfam" id="PF25796"/>
    </source>
</evidence>
<name>A0A150L915_9BACI</name>
<evidence type="ECO:0000313" key="6">
    <source>
        <dbReference type="Proteomes" id="UP000075683"/>
    </source>
</evidence>
<dbReference type="AlphaFoldDB" id="A0A150L915"/>
<dbReference type="Proteomes" id="UP000075683">
    <property type="component" value="Unassembled WGS sequence"/>
</dbReference>
<feature type="domain" description="Probable ATP-binding protein BrxC winged helix-turn-helix" evidence="2">
    <location>
        <begin position="737"/>
        <end position="861"/>
    </location>
</feature>
<evidence type="ECO:0000259" key="3">
    <source>
        <dbReference type="Pfam" id="PF25792"/>
    </source>
</evidence>
<feature type="coiled-coil region" evidence="1">
    <location>
        <begin position="1166"/>
        <end position="1193"/>
    </location>
</feature>
<evidence type="ECO:0000259" key="2">
    <source>
        <dbReference type="Pfam" id="PF25791"/>
    </source>
</evidence>
<dbReference type="Pfam" id="PF25792">
    <property type="entry name" value="BREX_BrxC_helical"/>
    <property type="match status" value="1"/>
</dbReference>
<dbReference type="RefSeq" id="WP_061570112.1">
    <property type="nucleotide sequence ID" value="NZ_LQYT01000135.1"/>
</dbReference>
<organism evidence="5 6">
    <name type="scientific">Caldibacillus debilis</name>
    <dbReference type="NCBI Taxonomy" id="301148"/>
    <lineage>
        <taxon>Bacteria</taxon>
        <taxon>Bacillati</taxon>
        <taxon>Bacillota</taxon>
        <taxon>Bacilli</taxon>
        <taxon>Bacillales</taxon>
        <taxon>Bacillaceae</taxon>
        <taxon>Caldibacillus</taxon>
    </lineage>
</organism>
<dbReference type="InterPro" id="IPR058036">
    <property type="entry name" value="BREX_BrxC_4th"/>
</dbReference>
<comment type="caution">
    <text evidence="5">The sequence shown here is derived from an EMBL/GenBank/DDBJ whole genome shotgun (WGS) entry which is preliminary data.</text>
</comment>
<dbReference type="InterPro" id="IPR058038">
    <property type="entry name" value="BREX_BrxC_wHTH"/>
</dbReference>
<gene>
    <name evidence="5" type="ORF">B4135_0437</name>
</gene>
<dbReference type="InterPro" id="IPR047679">
    <property type="entry name" value="BREX_BrxC"/>
</dbReference>
<dbReference type="EMBL" id="LQYT01000135">
    <property type="protein sequence ID" value="KYD08755.1"/>
    <property type="molecule type" value="Genomic_DNA"/>
</dbReference>
<dbReference type="NCBIfam" id="NF033441">
    <property type="entry name" value="BREX_BrxC"/>
    <property type="match status" value="1"/>
</dbReference>
<accession>A0A150L915</accession>
<evidence type="ECO:0000256" key="1">
    <source>
        <dbReference type="SAM" id="Coils"/>
    </source>
</evidence>
<protein>
    <recommendedName>
        <fullName evidence="7">BREX system P-loop protein BrxC</fullName>
    </recommendedName>
</protein>
<evidence type="ECO:0000313" key="5">
    <source>
        <dbReference type="EMBL" id="KYD08755.1"/>
    </source>
</evidence>
<feature type="domain" description="Probable ATP-binding protein BrxC alpha-helical" evidence="3">
    <location>
        <begin position="872"/>
        <end position="997"/>
    </location>
</feature>
<dbReference type="InterPro" id="IPR058037">
    <property type="entry name" value="BREX_BrxC_helical"/>
</dbReference>
<evidence type="ECO:0008006" key="7">
    <source>
        <dbReference type="Google" id="ProtNLM"/>
    </source>
</evidence>